<keyword evidence="3" id="KW-1185">Reference proteome</keyword>
<dbReference type="Pfam" id="PF13223">
    <property type="entry name" value="DUF4031"/>
    <property type="match status" value="1"/>
</dbReference>
<dbReference type="InterPro" id="IPR009218">
    <property type="entry name" value="HD_phosphohydro"/>
</dbReference>
<evidence type="ECO:0000259" key="1">
    <source>
        <dbReference type="Pfam" id="PF13223"/>
    </source>
</evidence>
<evidence type="ECO:0000313" key="3">
    <source>
        <dbReference type="Proteomes" id="UP001170379"/>
    </source>
</evidence>
<comment type="caution">
    <text evidence="2">The sequence shown here is derived from an EMBL/GenBank/DDBJ whole genome shotgun (WGS) entry which is preliminary data.</text>
</comment>
<accession>A0ABT7C4L9</accession>
<organism evidence="2 3">
    <name type="scientific">Gulosibacter molinativorax</name>
    <dbReference type="NCBI Taxonomy" id="256821"/>
    <lineage>
        <taxon>Bacteria</taxon>
        <taxon>Bacillati</taxon>
        <taxon>Actinomycetota</taxon>
        <taxon>Actinomycetes</taxon>
        <taxon>Micrococcales</taxon>
        <taxon>Microbacteriaceae</taxon>
        <taxon>Gulosibacter</taxon>
    </lineage>
</organism>
<proteinExistence type="predicted"/>
<sequence length="308" mass="34250">MAILIDPPRWPAHGILWSHLISDSSLDELHEFARLLGLPRRSFDLDHYDIADFNHAAAVAAGARPVSGHELVHALHASGLRIRKADRALAKAALRRDFLHEEWRSLGARLQPAVPAQWDALGLDLVRRWDEPQRVYHDLRHLEDVLLALDHLEKTGEQIPESTLLAAWFHDAVYAGQTGEDERDSAALARDALSRLGFAESLARDVSELVLATAPGADVANAARPLAQLLDADLAIFGSTSKRYAEYATAVRAEYAHVPEADFRRGRALILRGYLDRPRIYRLESAVSLWEARARENLRAEIASLTAA</sequence>
<evidence type="ECO:0000313" key="2">
    <source>
        <dbReference type="EMBL" id="MDJ1370150.1"/>
    </source>
</evidence>
<dbReference type="EMBL" id="PXVD01000003">
    <property type="protein sequence ID" value="MDJ1370150.1"/>
    <property type="molecule type" value="Genomic_DNA"/>
</dbReference>
<dbReference type="InterPro" id="IPR025109">
    <property type="entry name" value="DUF4031"/>
</dbReference>
<reference evidence="2" key="2">
    <citation type="journal article" date="2022" name="Sci. Rep.">
        <title>In silico prediction of the enzymes involved in the degradation of the herbicide molinate by Gulosibacter molinativorax ON4T.</title>
        <authorList>
            <person name="Lopes A.R."/>
            <person name="Bunin E."/>
            <person name="Viana A.T."/>
            <person name="Froufe H."/>
            <person name="Munoz-Merida A."/>
            <person name="Pinho D."/>
            <person name="Figueiredo J."/>
            <person name="Barroso C."/>
            <person name="Vaz-Moreira I."/>
            <person name="Bellanger X."/>
            <person name="Egas C."/>
            <person name="Nunes O.C."/>
        </authorList>
    </citation>
    <scope>NUCLEOTIDE SEQUENCE</scope>
    <source>
        <strain evidence="2">ON4</strain>
    </source>
</reference>
<name>A0ABT7C4L9_9MICO</name>
<dbReference type="PANTHER" id="PTHR21174:SF0">
    <property type="entry name" value="HD PHOSPHOHYDROLASE FAMILY PROTEIN-RELATED"/>
    <property type="match status" value="1"/>
</dbReference>
<dbReference type="PANTHER" id="PTHR21174">
    <property type="match status" value="1"/>
</dbReference>
<gene>
    <name evidence="2" type="ORF">C7K25_01980</name>
</gene>
<dbReference type="Gene3D" id="1.10.3210.10">
    <property type="entry name" value="Hypothetical protein af1432"/>
    <property type="match status" value="1"/>
</dbReference>
<protein>
    <submittedName>
        <fullName evidence="2">DUF4031 domain-containing protein</fullName>
    </submittedName>
</protein>
<reference evidence="2" key="1">
    <citation type="submission" date="2018-03" db="EMBL/GenBank/DDBJ databases">
        <authorList>
            <person name="Nunes O.C."/>
            <person name="Lopes A.R."/>
            <person name="Froufe H."/>
            <person name="Munoz-Merida A."/>
            <person name="Barroso C."/>
            <person name="Egas C."/>
        </authorList>
    </citation>
    <scope>NUCLEOTIDE SEQUENCE</scope>
    <source>
        <strain evidence="2">ON4</strain>
    </source>
</reference>
<dbReference type="SUPFAM" id="SSF109604">
    <property type="entry name" value="HD-domain/PDEase-like"/>
    <property type="match status" value="1"/>
</dbReference>
<feature type="domain" description="DUF4031" evidence="1">
    <location>
        <begin position="3"/>
        <end position="77"/>
    </location>
</feature>
<dbReference type="RefSeq" id="WP_026935812.1">
    <property type="nucleotide sequence ID" value="NZ_CP028426.1"/>
</dbReference>
<dbReference type="Proteomes" id="UP001170379">
    <property type="component" value="Unassembled WGS sequence"/>
</dbReference>